<feature type="domain" description="KOW" evidence="6">
    <location>
        <begin position="2"/>
        <end position="29"/>
    </location>
</feature>
<dbReference type="InterPro" id="IPR057264">
    <property type="entry name" value="Ribosomal_uL24_C"/>
</dbReference>
<evidence type="ECO:0000256" key="2">
    <source>
        <dbReference type="ARBA" id="ARBA00022980"/>
    </source>
</evidence>
<dbReference type="GO" id="GO:0005840">
    <property type="term" value="C:ribosome"/>
    <property type="evidence" value="ECO:0007669"/>
    <property type="project" value="UniProtKB-KW"/>
</dbReference>
<dbReference type="Proteomes" id="UP000177026">
    <property type="component" value="Unassembled WGS sequence"/>
</dbReference>
<comment type="caution">
    <text evidence="7">The sequence shown here is derived from an EMBL/GenBank/DDBJ whole genome shotgun (WGS) entry which is preliminary data.</text>
</comment>
<dbReference type="PANTHER" id="PTHR12903">
    <property type="entry name" value="MITOCHONDRIAL RIBOSOMAL PROTEIN L24"/>
    <property type="match status" value="1"/>
</dbReference>
<dbReference type="InterPro" id="IPR005824">
    <property type="entry name" value="KOW"/>
</dbReference>
<evidence type="ECO:0000256" key="5">
    <source>
        <dbReference type="HAMAP-Rule" id="MF_01326"/>
    </source>
</evidence>
<dbReference type="InterPro" id="IPR041988">
    <property type="entry name" value="Ribosomal_uL24_KOW"/>
</dbReference>
<sequence length="101" mass="11500">MKIKKGDKIKVVYGKDKGREGSVDNVYTRSNKLLIQGINLYKKHIKKNEKMPQGGVVEVPRPIEAAKVMLICPKCKKTTRIGYAIVKDRKVRICKKCKSKI</sequence>
<dbReference type="EMBL" id="MFZI01000032">
    <property type="protein sequence ID" value="OGK20536.1"/>
    <property type="molecule type" value="Genomic_DNA"/>
</dbReference>
<dbReference type="GO" id="GO:1990904">
    <property type="term" value="C:ribonucleoprotein complex"/>
    <property type="evidence" value="ECO:0007669"/>
    <property type="project" value="UniProtKB-KW"/>
</dbReference>
<dbReference type="SUPFAM" id="SSF50104">
    <property type="entry name" value="Translation proteins SH3-like domain"/>
    <property type="match status" value="1"/>
</dbReference>
<evidence type="ECO:0000256" key="3">
    <source>
        <dbReference type="ARBA" id="ARBA00023274"/>
    </source>
</evidence>
<dbReference type="InterPro" id="IPR003256">
    <property type="entry name" value="Ribosomal_uL24"/>
</dbReference>
<evidence type="ECO:0000256" key="4">
    <source>
        <dbReference type="ARBA" id="ARBA00035206"/>
    </source>
</evidence>
<comment type="subunit">
    <text evidence="5">Part of the 50S ribosomal subunit.</text>
</comment>
<dbReference type="NCBIfam" id="TIGR01079">
    <property type="entry name" value="rplX_bact"/>
    <property type="match status" value="1"/>
</dbReference>
<comment type="function">
    <text evidence="5">One of the proteins that surrounds the polypeptide exit tunnel on the outside of the subunit.</text>
</comment>
<dbReference type="CDD" id="cd06089">
    <property type="entry name" value="KOW_RPL26"/>
    <property type="match status" value="1"/>
</dbReference>
<dbReference type="AlphaFoldDB" id="A0A1F7GPE0"/>
<dbReference type="Gene3D" id="2.30.30.30">
    <property type="match status" value="1"/>
</dbReference>
<gene>
    <name evidence="5" type="primary">rplX</name>
    <name evidence="7" type="ORF">A2866_01490</name>
</gene>
<keyword evidence="2 5" id="KW-0689">Ribosomal protein</keyword>
<dbReference type="InterPro" id="IPR005825">
    <property type="entry name" value="Ribosomal_uL24_CS"/>
</dbReference>
<comment type="function">
    <text evidence="5">One of two assembly initiator proteins, it binds directly to the 5'-end of the 23S rRNA, where it nucleates assembly of the 50S subunit.</text>
</comment>
<dbReference type="GO" id="GO:0003735">
    <property type="term" value="F:structural constituent of ribosome"/>
    <property type="evidence" value="ECO:0007669"/>
    <property type="project" value="InterPro"/>
</dbReference>
<dbReference type="PROSITE" id="PS01108">
    <property type="entry name" value="RIBOSOMAL_L24"/>
    <property type="match status" value="1"/>
</dbReference>
<dbReference type="InterPro" id="IPR008991">
    <property type="entry name" value="Translation_prot_SH3-like_sf"/>
</dbReference>
<evidence type="ECO:0000313" key="8">
    <source>
        <dbReference type="Proteomes" id="UP000177026"/>
    </source>
</evidence>
<accession>A0A1F7GPE0</accession>
<proteinExistence type="inferred from homology"/>
<dbReference type="Pfam" id="PF17136">
    <property type="entry name" value="ribosomal_L24"/>
    <property type="match status" value="1"/>
</dbReference>
<protein>
    <recommendedName>
        <fullName evidence="4 5">Large ribosomal subunit protein uL24</fullName>
    </recommendedName>
</protein>
<reference evidence="7 8" key="1">
    <citation type="journal article" date="2016" name="Nat. Commun.">
        <title>Thousands of microbial genomes shed light on interconnected biogeochemical processes in an aquifer system.</title>
        <authorList>
            <person name="Anantharaman K."/>
            <person name="Brown C.T."/>
            <person name="Hug L.A."/>
            <person name="Sharon I."/>
            <person name="Castelle C.J."/>
            <person name="Probst A.J."/>
            <person name="Thomas B.C."/>
            <person name="Singh A."/>
            <person name="Wilkins M.J."/>
            <person name="Karaoz U."/>
            <person name="Brodie E.L."/>
            <person name="Williams K.H."/>
            <person name="Hubbard S.S."/>
            <person name="Banfield J.F."/>
        </authorList>
    </citation>
    <scope>NUCLEOTIDE SEQUENCE [LARGE SCALE GENOMIC DNA]</scope>
</reference>
<keyword evidence="3 5" id="KW-0687">Ribonucleoprotein</keyword>
<dbReference type="InterPro" id="IPR014722">
    <property type="entry name" value="Rib_uL2_dom2"/>
</dbReference>
<keyword evidence="5" id="KW-0694">RNA-binding</keyword>
<dbReference type="HAMAP" id="MF_01326_B">
    <property type="entry name" value="Ribosomal_uL24_B"/>
    <property type="match status" value="1"/>
</dbReference>
<organism evidence="7 8">
    <name type="scientific">Candidatus Roizmanbacteria bacterium RIFCSPHIGHO2_01_FULL_39_8</name>
    <dbReference type="NCBI Taxonomy" id="1802033"/>
    <lineage>
        <taxon>Bacteria</taxon>
        <taxon>Candidatus Roizmaniibacteriota</taxon>
    </lineage>
</organism>
<dbReference type="GO" id="GO:0019843">
    <property type="term" value="F:rRNA binding"/>
    <property type="evidence" value="ECO:0007669"/>
    <property type="project" value="UniProtKB-UniRule"/>
</dbReference>
<evidence type="ECO:0000259" key="6">
    <source>
        <dbReference type="SMART" id="SM00739"/>
    </source>
</evidence>
<evidence type="ECO:0000313" key="7">
    <source>
        <dbReference type="EMBL" id="OGK20536.1"/>
    </source>
</evidence>
<dbReference type="GO" id="GO:0006412">
    <property type="term" value="P:translation"/>
    <property type="evidence" value="ECO:0007669"/>
    <property type="project" value="UniProtKB-UniRule"/>
</dbReference>
<evidence type="ECO:0000256" key="1">
    <source>
        <dbReference type="ARBA" id="ARBA00010618"/>
    </source>
</evidence>
<comment type="similarity">
    <text evidence="1 5">Belongs to the universal ribosomal protein uL24 family.</text>
</comment>
<dbReference type="SMART" id="SM00739">
    <property type="entry name" value="KOW"/>
    <property type="match status" value="1"/>
</dbReference>
<name>A0A1F7GPE0_9BACT</name>
<keyword evidence="5" id="KW-0699">rRNA-binding</keyword>